<evidence type="ECO:0000313" key="2">
    <source>
        <dbReference type="Proteomes" id="UP000243876"/>
    </source>
</evidence>
<reference evidence="2" key="1">
    <citation type="submission" date="2015-02" db="EMBL/GenBank/DDBJ databases">
        <authorList>
            <person name="Gon?alves P."/>
        </authorList>
    </citation>
    <scope>NUCLEOTIDE SEQUENCE [LARGE SCALE GENOMIC DNA]</scope>
</reference>
<name>A0A0D6ELB7_SPOSA</name>
<dbReference type="PANTHER" id="PTHR28180:SF2">
    <property type="entry name" value="PEROXISOMAL PROTEIN 2"/>
    <property type="match status" value="1"/>
</dbReference>
<dbReference type="InterPro" id="IPR029032">
    <property type="entry name" value="AhpD-like"/>
</dbReference>
<dbReference type="PANTHER" id="PTHR28180">
    <property type="entry name" value="CONSERVED MITOCHONDRIAL PROTEIN-RELATED"/>
    <property type="match status" value="1"/>
</dbReference>
<dbReference type="InterPro" id="IPR052999">
    <property type="entry name" value="PTS1_Protein"/>
</dbReference>
<protein>
    <submittedName>
        <fullName evidence="1">SPOSA6832_02322-mRNA-1:cds</fullName>
    </submittedName>
</protein>
<dbReference type="Proteomes" id="UP000243876">
    <property type="component" value="Unassembled WGS sequence"/>
</dbReference>
<dbReference type="AlphaFoldDB" id="A0A0D6ELB7"/>
<dbReference type="SUPFAM" id="SSF69118">
    <property type="entry name" value="AhpD-like"/>
    <property type="match status" value="1"/>
</dbReference>
<accession>A0A0D6ELB7</accession>
<dbReference type="OrthoDB" id="5392202at2759"/>
<sequence length="292" mass="30573">MASVKLSSALKSLISAPHAQGGPVPLPSQAATTRLFEGLSRSAARNGVGPVTWLTLSSAALVTLNSPATLCELYSFATRGLPECAERSQKASEYAAVMREAGLKSISFSGIPRAINSLGALRAHLEPDVAAKLSTEPTRQLTPSTVPSVLASATALWTSIYAPHDQKLLAKLAQSHPDLPVHILTSHYGPLLADPFVAAPVGHAKLGRILTSVVAIACLRAQGGVGPQVTSHVFGLRKALEPGSGAHEEEDRVDGAEWLTSDEGCAWVIEQVDRIVEVVAAGRSTFATRAKL</sequence>
<dbReference type="EMBL" id="CENE01000008">
    <property type="protein sequence ID" value="CEQ40681.1"/>
    <property type="molecule type" value="Genomic_DNA"/>
</dbReference>
<gene>
    <name evidence="1" type="primary">SPOSA6832_02322</name>
</gene>
<organism evidence="1 2">
    <name type="scientific">Sporidiobolus salmonicolor</name>
    <name type="common">Yeast-like fungus</name>
    <name type="synonym">Sporobolomyces salmonicolor</name>
    <dbReference type="NCBI Taxonomy" id="5005"/>
    <lineage>
        <taxon>Eukaryota</taxon>
        <taxon>Fungi</taxon>
        <taxon>Dikarya</taxon>
        <taxon>Basidiomycota</taxon>
        <taxon>Pucciniomycotina</taxon>
        <taxon>Microbotryomycetes</taxon>
        <taxon>Sporidiobolales</taxon>
        <taxon>Sporidiobolaceae</taxon>
        <taxon>Sporobolomyces</taxon>
    </lineage>
</organism>
<proteinExistence type="predicted"/>
<feature type="non-terminal residue" evidence="1">
    <location>
        <position position="1"/>
    </location>
</feature>
<evidence type="ECO:0000313" key="1">
    <source>
        <dbReference type="EMBL" id="CEQ40681.1"/>
    </source>
</evidence>
<dbReference type="Gene3D" id="1.20.1290.10">
    <property type="entry name" value="AhpD-like"/>
    <property type="match status" value="1"/>
</dbReference>
<keyword evidence="2" id="KW-1185">Reference proteome</keyword>